<dbReference type="SUPFAM" id="SSF46938">
    <property type="entry name" value="CRAL/TRIO N-terminal domain"/>
    <property type="match status" value="1"/>
</dbReference>
<protein>
    <submittedName>
        <fullName evidence="2">Alpha-tocopherol transfer protein-like</fullName>
    </submittedName>
</protein>
<gene>
    <name evidence="2" type="primary">TTPAL</name>
    <name evidence="2" type="ORF">TNCT_113731</name>
</gene>
<dbReference type="PRINTS" id="PR00180">
    <property type="entry name" value="CRETINALDHBP"/>
</dbReference>
<keyword evidence="3" id="KW-1185">Reference proteome</keyword>
<proteinExistence type="predicted"/>
<feature type="domain" description="CRAL-TRIO" evidence="1">
    <location>
        <begin position="103"/>
        <end position="268"/>
    </location>
</feature>
<dbReference type="Proteomes" id="UP000887116">
    <property type="component" value="Unassembled WGS sequence"/>
</dbReference>
<dbReference type="Gene3D" id="3.40.525.10">
    <property type="entry name" value="CRAL-TRIO lipid binding domain"/>
    <property type="match status" value="1"/>
</dbReference>
<evidence type="ECO:0000259" key="1">
    <source>
        <dbReference type="PROSITE" id="PS50191"/>
    </source>
</evidence>
<comment type="caution">
    <text evidence="2">The sequence shown here is derived from an EMBL/GenBank/DDBJ whole genome shotgun (WGS) entry which is preliminary data.</text>
</comment>
<dbReference type="PROSITE" id="PS50191">
    <property type="entry name" value="CRAL_TRIO"/>
    <property type="match status" value="1"/>
</dbReference>
<dbReference type="GO" id="GO:1902936">
    <property type="term" value="F:phosphatidylinositol bisphosphate binding"/>
    <property type="evidence" value="ECO:0007669"/>
    <property type="project" value="TreeGrafter"/>
</dbReference>
<dbReference type="SUPFAM" id="SSF52087">
    <property type="entry name" value="CRAL/TRIO domain"/>
    <property type="match status" value="1"/>
</dbReference>
<dbReference type="PANTHER" id="PTHR10174">
    <property type="entry name" value="ALPHA-TOCOPHEROL TRANSFER PROTEIN-RELATED"/>
    <property type="match status" value="1"/>
</dbReference>
<evidence type="ECO:0000313" key="2">
    <source>
        <dbReference type="EMBL" id="GFQ89905.1"/>
    </source>
</evidence>
<dbReference type="SMART" id="SM01100">
    <property type="entry name" value="CRAL_TRIO_N"/>
    <property type="match status" value="1"/>
</dbReference>
<dbReference type="AlphaFoldDB" id="A0A8X6FUR3"/>
<dbReference type="EMBL" id="BMAO01013608">
    <property type="protein sequence ID" value="GFQ89905.1"/>
    <property type="molecule type" value="Genomic_DNA"/>
</dbReference>
<reference evidence="2" key="1">
    <citation type="submission" date="2020-07" db="EMBL/GenBank/DDBJ databases">
        <title>Multicomponent nature underlies the extraordinary mechanical properties of spider dragline silk.</title>
        <authorList>
            <person name="Kono N."/>
            <person name="Nakamura H."/>
            <person name="Mori M."/>
            <person name="Yoshida Y."/>
            <person name="Ohtoshi R."/>
            <person name="Malay A.D."/>
            <person name="Moran D.A.P."/>
            <person name="Tomita M."/>
            <person name="Numata K."/>
            <person name="Arakawa K."/>
        </authorList>
    </citation>
    <scope>NUCLEOTIDE SEQUENCE</scope>
</reference>
<evidence type="ECO:0000313" key="3">
    <source>
        <dbReference type="Proteomes" id="UP000887116"/>
    </source>
</evidence>
<dbReference type="InterPro" id="IPR036273">
    <property type="entry name" value="CRAL/TRIO_N_dom_sf"/>
</dbReference>
<dbReference type="InterPro" id="IPR036865">
    <property type="entry name" value="CRAL-TRIO_dom_sf"/>
</dbReference>
<dbReference type="SMART" id="SM00516">
    <property type="entry name" value="SEC14"/>
    <property type="match status" value="1"/>
</dbReference>
<dbReference type="CDD" id="cd00170">
    <property type="entry name" value="SEC14"/>
    <property type="match status" value="1"/>
</dbReference>
<dbReference type="PANTHER" id="PTHR10174:SF130">
    <property type="entry name" value="ALPHA-TOCOPHEROL TRANSFER PROTEIN-LIKE"/>
    <property type="match status" value="1"/>
</dbReference>
<dbReference type="Pfam" id="PF00650">
    <property type="entry name" value="CRAL_TRIO"/>
    <property type="match status" value="1"/>
</dbReference>
<dbReference type="InterPro" id="IPR001251">
    <property type="entry name" value="CRAL-TRIO_dom"/>
</dbReference>
<accession>A0A8X6FUR3</accession>
<dbReference type="GO" id="GO:0016020">
    <property type="term" value="C:membrane"/>
    <property type="evidence" value="ECO:0007669"/>
    <property type="project" value="TreeGrafter"/>
</dbReference>
<dbReference type="Gene3D" id="1.20.5.1200">
    <property type="entry name" value="Alpha-tocopherol transfer"/>
    <property type="match status" value="1"/>
</dbReference>
<sequence length="291" mass="34235">MAAKYEEMMKSKGFLPYNLDTLPAKFIQIAKEELGETNEVRRSTLEQLRKRILKDKKLKCPTDDKFLIQFLRARKYDVDKAMELLYNYFNLITSYPHFFEKPDKEKMDKLASSNFVNLLPFRDNDGCLVLTIKMEKWDPDDINVEVLFCLATAVVFCLEIYPASQICGVRIIFDAKNYSLKHLRRLVPRYIPLVAKALRNCLPVRFKSIHVVNEANIFHYVWSILKIALSEKIKSRIFFHGDNMEDVHKFIPKEVLTYEYAGDCTSYNIGVVKEVDKIYDRFLMMIKTFFS</sequence>
<dbReference type="Gene3D" id="1.10.8.20">
    <property type="entry name" value="N-terminal domain of phosphatidylinositol transfer protein sec14p"/>
    <property type="match status" value="1"/>
</dbReference>
<organism evidence="2 3">
    <name type="scientific">Trichonephila clavata</name>
    <name type="common">Joro spider</name>
    <name type="synonym">Nephila clavata</name>
    <dbReference type="NCBI Taxonomy" id="2740835"/>
    <lineage>
        <taxon>Eukaryota</taxon>
        <taxon>Metazoa</taxon>
        <taxon>Ecdysozoa</taxon>
        <taxon>Arthropoda</taxon>
        <taxon>Chelicerata</taxon>
        <taxon>Arachnida</taxon>
        <taxon>Araneae</taxon>
        <taxon>Araneomorphae</taxon>
        <taxon>Entelegynae</taxon>
        <taxon>Araneoidea</taxon>
        <taxon>Nephilidae</taxon>
        <taxon>Trichonephila</taxon>
    </lineage>
</organism>
<dbReference type="InterPro" id="IPR011074">
    <property type="entry name" value="CRAL/TRIO_N_dom"/>
</dbReference>
<dbReference type="Pfam" id="PF03765">
    <property type="entry name" value="CRAL_TRIO_N"/>
    <property type="match status" value="1"/>
</dbReference>
<name>A0A8X6FUR3_TRICU</name>
<dbReference type="OrthoDB" id="75724at2759"/>